<accession>A0A250WSX1</accession>
<dbReference type="PROSITE" id="PS50275">
    <property type="entry name" value="SAC"/>
    <property type="match status" value="1"/>
</dbReference>
<dbReference type="PANTHER" id="PTHR45662">
    <property type="entry name" value="PHOSPHATIDYLINOSITIDE PHOSPHATASE SAC1"/>
    <property type="match status" value="1"/>
</dbReference>
<dbReference type="GO" id="GO:0043812">
    <property type="term" value="F:phosphatidylinositol-4-phosphate phosphatase activity"/>
    <property type="evidence" value="ECO:0007669"/>
    <property type="project" value="TreeGrafter"/>
</dbReference>
<protein>
    <recommendedName>
        <fullName evidence="3">SAC domain-containing protein</fullName>
    </recommendedName>
</protein>
<dbReference type="PANTHER" id="PTHR45662:SF2">
    <property type="entry name" value="PHOSPHATIDYLINOSITOL-3-PHOSPHATASE SAC1"/>
    <property type="match status" value="1"/>
</dbReference>
<feature type="region of interest" description="Disordered" evidence="1">
    <location>
        <begin position="478"/>
        <end position="505"/>
    </location>
</feature>
<name>A0A250WSX1_9CHLO</name>
<evidence type="ECO:0000256" key="2">
    <source>
        <dbReference type="SAM" id="Phobius"/>
    </source>
</evidence>
<keyword evidence="2" id="KW-0472">Membrane</keyword>
<dbReference type="GO" id="GO:0046856">
    <property type="term" value="P:phosphatidylinositol dephosphorylation"/>
    <property type="evidence" value="ECO:0007669"/>
    <property type="project" value="TreeGrafter"/>
</dbReference>
<dbReference type="AlphaFoldDB" id="A0A250WSX1"/>
<feature type="compositionally biased region" description="Polar residues" evidence="1">
    <location>
        <begin position="478"/>
        <end position="489"/>
    </location>
</feature>
<dbReference type="Proteomes" id="UP000232323">
    <property type="component" value="Unassembled WGS sequence"/>
</dbReference>
<evidence type="ECO:0000256" key="1">
    <source>
        <dbReference type="SAM" id="MobiDB-lite"/>
    </source>
</evidence>
<comment type="caution">
    <text evidence="4">The sequence shown here is derived from an EMBL/GenBank/DDBJ whole genome shotgun (WGS) entry which is preliminary data.</text>
</comment>
<keyword evidence="5" id="KW-1185">Reference proteome</keyword>
<organism evidence="4 5">
    <name type="scientific">Chlamydomonas eustigma</name>
    <dbReference type="NCBI Taxonomy" id="1157962"/>
    <lineage>
        <taxon>Eukaryota</taxon>
        <taxon>Viridiplantae</taxon>
        <taxon>Chlorophyta</taxon>
        <taxon>core chlorophytes</taxon>
        <taxon>Chlorophyceae</taxon>
        <taxon>CS clade</taxon>
        <taxon>Chlamydomonadales</taxon>
        <taxon>Chlamydomonadaceae</taxon>
        <taxon>Chlamydomonas</taxon>
    </lineage>
</organism>
<gene>
    <name evidence="4" type="ORF">CEUSTIGMA_g1204.t1</name>
</gene>
<dbReference type="Pfam" id="PF02383">
    <property type="entry name" value="Syja_N"/>
    <property type="match status" value="1"/>
</dbReference>
<evidence type="ECO:0000313" key="5">
    <source>
        <dbReference type="Proteomes" id="UP000232323"/>
    </source>
</evidence>
<dbReference type="STRING" id="1157962.A0A250WSX1"/>
<proteinExistence type="predicted"/>
<keyword evidence="2" id="KW-1133">Transmembrane helix</keyword>
<evidence type="ECO:0000259" key="3">
    <source>
        <dbReference type="PROSITE" id="PS50275"/>
    </source>
</evidence>
<feature type="transmembrane region" description="Helical" evidence="2">
    <location>
        <begin position="692"/>
        <end position="714"/>
    </location>
</feature>
<reference evidence="4 5" key="1">
    <citation type="submission" date="2017-08" db="EMBL/GenBank/DDBJ databases">
        <title>Acidophilic green algal genome provides insights into adaptation to an acidic environment.</title>
        <authorList>
            <person name="Hirooka S."/>
            <person name="Hirose Y."/>
            <person name="Kanesaki Y."/>
            <person name="Higuchi S."/>
            <person name="Fujiwara T."/>
            <person name="Onuma R."/>
            <person name="Era A."/>
            <person name="Ohbayashi R."/>
            <person name="Uzuka A."/>
            <person name="Nozaki H."/>
            <person name="Yoshikawa H."/>
            <person name="Miyagishima S.Y."/>
        </authorList>
    </citation>
    <scope>NUCLEOTIDE SEQUENCE [LARGE SCALE GENOMIC DNA]</scope>
    <source>
        <strain evidence="4 5">NIES-2499</strain>
    </source>
</reference>
<dbReference type="EMBL" id="BEGY01000005">
    <property type="protein sequence ID" value="GAX73752.1"/>
    <property type="molecule type" value="Genomic_DNA"/>
</dbReference>
<feature type="domain" description="SAC" evidence="3">
    <location>
        <begin position="130"/>
        <end position="623"/>
    </location>
</feature>
<dbReference type="OrthoDB" id="405996at2759"/>
<keyword evidence="2" id="KW-0812">Transmembrane</keyword>
<dbReference type="InterPro" id="IPR002013">
    <property type="entry name" value="SAC_dom"/>
</dbReference>
<sequence>MMNKTREHIACHGTIMETLKYCIDNSILYFQLSSTVSTARVKTLEVDLRDGSLRILTLDALPSDSLPALGIMGLMKLEGGAVLVLITKAKKVCSIPHPVFKVMATQLITHEKVKKTFKDVRLACLLHEALDVRTYGQHMYFSYRTDLTRSMQSSFNKAQQTAAPLDGNDKRLRQHVPVSKSFLAYLWNRVDRRFVFNLGILQPFEDAGVQAFTIPVIVGYVGQVPNPHFRNSLCTQLKGETPPAAGPSASCETKMTGSIKMKECSGSLAHGSHHNQVEGCITLVARMEVMRCGTRLWRKGLDLKGNNAHTFEVEQMLSIQGQRDMLHFSHLQVRGSIPALWSQPPNILLSPPASASRDKNMQESAFKLFTDRMLQSYQEIVLMHVPVKHVEDQYMNLLMRSLVEHEAHNRSTTNERAALQCSSSHSSITLLLAGEGVYGCEGLKGMQLVSSRSRLDKLWKLQLEEHVRRHGYFSATSVKDSGESVSTGNSPGGRSDLGSAPSTSDAIDLAVGHSQELGKGGTQSAAAGDQSCTNIDASQSYDMLDLRQQGLQSGVLHCSCWDAVDESLAVQQLVGIHVLEQQLREAGLLDVHASIHEEYPEVEEAVRTLWNHLGNITSDQVSGLGSLAGPAVKTGGDLPAWAWVGNHYFALERWFHGAFLDARKQDAIDLVTGAFKYVSPGPSLATQEHNYGALQIGALLGAWGLLQVLFAAWYRWTELSYLVSGVLLPLSVGFTLLGYVLSKGSAYVEQPQLCMQLLRPGMTE</sequence>
<feature type="transmembrane region" description="Helical" evidence="2">
    <location>
        <begin position="721"/>
        <end position="741"/>
    </location>
</feature>
<evidence type="ECO:0000313" key="4">
    <source>
        <dbReference type="EMBL" id="GAX73752.1"/>
    </source>
</evidence>
<dbReference type="GO" id="GO:0005783">
    <property type="term" value="C:endoplasmic reticulum"/>
    <property type="evidence" value="ECO:0007669"/>
    <property type="project" value="TreeGrafter"/>
</dbReference>